<organism evidence="8 9">
    <name type="scientific">Ziziphus jujuba var. spinosa</name>
    <dbReference type="NCBI Taxonomy" id="714518"/>
    <lineage>
        <taxon>Eukaryota</taxon>
        <taxon>Viridiplantae</taxon>
        <taxon>Streptophyta</taxon>
        <taxon>Embryophyta</taxon>
        <taxon>Tracheophyta</taxon>
        <taxon>Spermatophyta</taxon>
        <taxon>Magnoliopsida</taxon>
        <taxon>eudicotyledons</taxon>
        <taxon>Gunneridae</taxon>
        <taxon>Pentapetalae</taxon>
        <taxon>rosids</taxon>
        <taxon>fabids</taxon>
        <taxon>Rosales</taxon>
        <taxon>Rhamnaceae</taxon>
        <taxon>Paliureae</taxon>
        <taxon>Ziziphus</taxon>
    </lineage>
</organism>
<dbReference type="GO" id="GO:0005506">
    <property type="term" value="F:iron ion binding"/>
    <property type="evidence" value="ECO:0007669"/>
    <property type="project" value="InterPro"/>
</dbReference>
<dbReference type="InterPro" id="IPR001128">
    <property type="entry name" value="Cyt_P450"/>
</dbReference>
<dbReference type="AlphaFoldDB" id="A0A978UR25"/>
<comment type="cofactor">
    <cofactor evidence="1">
        <name>heme</name>
        <dbReference type="ChEBI" id="CHEBI:30413"/>
    </cofactor>
</comment>
<dbReference type="SUPFAM" id="SSF48264">
    <property type="entry name" value="Cytochrome P450"/>
    <property type="match status" value="1"/>
</dbReference>
<dbReference type="EMBL" id="JAEACU010000009">
    <property type="protein sequence ID" value="KAH7517325.1"/>
    <property type="molecule type" value="Genomic_DNA"/>
</dbReference>
<keyword evidence="5" id="KW-0560">Oxidoreductase</keyword>
<dbReference type="Proteomes" id="UP000813462">
    <property type="component" value="Unassembled WGS sequence"/>
</dbReference>
<reference evidence="8" key="1">
    <citation type="journal article" date="2021" name="Front. Plant Sci.">
        <title>Chromosome-Scale Genome Assembly for Chinese Sour Jujube and Insights Into Its Genome Evolution and Domestication Signature.</title>
        <authorList>
            <person name="Shen L.-Y."/>
            <person name="Luo H."/>
            <person name="Wang X.-L."/>
            <person name="Wang X.-M."/>
            <person name="Qiu X.-J."/>
            <person name="Liu H."/>
            <person name="Zhou S.-S."/>
            <person name="Jia K.-H."/>
            <person name="Nie S."/>
            <person name="Bao Y.-T."/>
            <person name="Zhang R.-G."/>
            <person name="Yun Q.-Z."/>
            <person name="Chai Y.-H."/>
            <person name="Lu J.-Y."/>
            <person name="Li Y."/>
            <person name="Zhao S.-W."/>
            <person name="Mao J.-F."/>
            <person name="Jia S.-G."/>
            <person name="Mao Y.-M."/>
        </authorList>
    </citation>
    <scope>NUCLEOTIDE SEQUENCE</scope>
    <source>
        <strain evidence="8">AT0</strain>
        <tissue evidence="8">Leaf</tissue>
    </source>
</reference>
<evidence type="ECO:0000313" key="8">
    <source>
        <dbReference type="EMBL" id="KAH7517325.1"/>
    </source>
</evidence>
<comment type="similarity">
    <text evidence="2">Belongs to the cytochrome P450 family.</text>
</comment>
<evidence type="ECO:0000256" key="4">
    <source>
        <dbReference type="ARBA" id="ARBA00022723"/>
    </source>
</evidence>
<evidence type="ECO:0000256" key="1">
    <source>
        <dbReference type="ARBA" id="ARBA00001971"/>
    </source>
</evidence>
<dbReference type="GO" id="GO:0004497">
    <property type="term" value="F:monooxygenase activity"/>
    <property type="evidence" value="ECO:0007669"/>
    <property type="project" value="UniProtKB-KW"/>
</dbReference>
<dbReference type="PANTHER" id="PTHR24296">
    <property type="entry name" value="CYTOCHROME P450"/>
    <property type="match status" value="1"/>
</dbReference>
<gene>
    <name evidence="8" type="ORF">FEM48_Zijuj09G0051600</name>
</gene>
<dbReference type="Gene3D" id="1.10.630.10">
    <property type="entry name" value="Cytochrome P450"/>
    <property type="match status" value="1"/>
</dbReference>
<dbReference type="InterPro" id="IPR036396">
    <property type="entry name" value="Cyt_P450_sf"/>
</dbReference>
<dbReference type="GO" id="GO:0016705">
    <property type="term" value="F:oxidoreductase activity, acting on paired donors, with incorporation or reduction of molecular oxygen"/>
    <property type="evidence" value="ECO:0007669"/>
    <property type="project" value="InterPro"/>
</dbReference>
<evidence type="ECO:0000313" key="9">
    <source>
        <dbReference type="Proteomes" id="UP000813462"/>
    </source>
</evidence>
<evidence type="ECO:0000256" key="7">
    <source>
        <dbReference type="ARBA" id="ARBA00023033"/>
    </source>
</evidence>
<accession>A0A978UR25</accession>
<evidence type="ECO:0000256" key="3">
    <source>
        <dbReference type="ARBA" id="ARBA00022617"/>
    </source>
</evidence>
<evidence type="ECO:0000256" key="5">
    <source>
        <dbReference type="ARBA" id="ARBA00023002"/>
    </source>
</evidence>
<proteinExistence type="inferred from homology"/>
<dbReference type="Pfam" id="PF00067">
    <property type="entry name" value="p450"/>
    <property type="match status" value="1"/>
</dbReference>
<evidence type="ECO:0000256" key="6">
    <source>
        <dbReference type="ARBA" id="ARBA00023004"/>
    </source>
</evidence>
<protein>
    <submittedName>
        <fullName evidence="8">Uncharacterized protein</fullName>
    </submittedName>
</protein>
<keyword evidence="4" id="KW-0479">Metal-binding</keyword>
<comment type="caution">
    <text evidence="8">The sequence shown here is derived from an EMBL/GenBank/DDBJ whole genome shotgun (WGS) entry which is preliminary data.</text>
</comment>
<evidence type="ECO:0000256" key="2">
    <source>
        <dbReference type="ARBA" id="ARBA00010617"/>
    </source>
</evidence>
<keyword evidence="6" id="KW-0408">Iron</keyword>
<keyword evidence="3" id="KW-0349">Heme</keyword>
<name>A0A978UR25_ZIZJJ</name>
<dbReference type="GO" id="GO:0020037">
    <property type="term" value="F:heme binding"/>
    <property type="evidence" value="ECO:0007669"/>
    <property type="project" value="InterPro"/>
</dbReference>
<sequence length="126" mass="14555">MRFYPLVPADSKEAVGDDVLPDGTVVKKGDKVMYHSYAMGRMENIWGRDWAEYRPEWWLEWKEESKKWNLVIRDSYTYPVAVAGVLCRFRVVSTMAEGTEPVFISHLTSKMKGGFPVRFVERGGTE</sequence>
<keyword evidence="7" id="KW-0503">Monooxygenase</keyword>